<evidence type="ECO:0000313" key="2">
    <source>
        <dbReference type="EMBL" id="QHS89770.1"/>
    </source>
</evidence>
<dbReference type="AlphaFoldDB" id="A0A6C0BCJ8"/>
<proteinExistence type="predicted"/>
<evidence type="ECO:0000256" key="1">
    <source>
        <dbReference type="SAM" id="Phobius"/>
    </source>
</evidence>
<accession>A0A6C0BCJ8</accession>
<name>A0A6C0BCJ8_9ZZZZ</name>
<keyword evidence="1" id="KW-0472">Membrane</keyword>
<sequence length="686" mass="82064">MSAISISEKEPFIERVCVPDPLKEDMEYYFSNNDFEPFNIPNIDPFVKILEFLTFNKDQTNYSLILEESIRFWKRYKKSKMDAFMKLSKFIDPDVLSRSPFLSIETIKEHHTFKWNWVEVTNNAAISLRDIVKNPSLAWARNVLVDRDGISKEILDFFRISTDGIHYNIPLKTEWSQFDLLISPEDPVLNYNKFEDEIDENLINEVIGQLMDQFPSFFEGISDNLLDECRKLVIENIQENGEFFLDSFQFPAESDDYFKEELILEVCEPTEDDPYALRNLIFKLEKHDYFKFLRAYKKITNLETFNSPIHPKNRKEFIQFLHISSYNRDFERSIFFELEDIDSFPNLFFNKSSIILSSGKLSFDKIISSNDKYGILDLVKYLPFDYVFKNLLFIKDIQKLGFVKIEPYHKNAETLEKHTMKIFCSRDDFNYDYYIEYPDIPWDFSEVFNTPLFLVPYGRISDKLDPQIESLIYNLPLRYTDLTEEHFSKNERYLRSAILNTMVWSDFKTKRGFEILIGKDDSKDMFKITDSNIMKKIKHFNDEYEFIITPELIQSNIKIKWNIDIKVDFNDLVNEYLKHASNLVGIFFILPFIQYNYSYLFNLKKKMNKAMFFLLKRKIEKENSNFTYDKFVELIPMLQKILFDAKDNYSLLQIEFFDLLFPIEYVRNTKYTYFSKIIKSINKSNE</sequence>
<reference evidence="2" key="1">
    <citation type="journal article" date="2020" name="Nature">
        <title>Giant virus diversity and host interactions through global metagenomics.</title>
        <authorList>
            <person name="Schulz F."/>
            <person name="Roux S."/>
            <person name="Paez-Espino D."/>
            <person name="Jungbluth S."/>
            <person name="Walsh D.A."/>
            <person name="Denef V.J."/>
            <person name="McMahon K.D."/>
            <person name="Konstantinidis K.T."/>
            <person name="Eloe-Fadrosh E.A."/>
            <person name="Kyrpides N.C."/>
            <person name="Woyke T."/>
        </authorList>
    </citation>
    <scope>NUCLEOTIDE SEQUENCE</scope>
    <source>
        <strain evidence="2">GVMAG-M-3300010160-4</strain>
    </source>
</reference>
<protein>
    <submittedName>
        <fullName evidence="2">Uncharacterized protein</fullName>
    </submittedName>
</protein>
<dbReference type="EMBL" id="MN739120">
    <property type="protein sequence ID" value="QHS89770.1"/>
    <property type="molecule type" value="Genomic_DNA"/>
</dbReference>
<feature type="transmembrane region" description="Helical" evidence="1">
    <location>
        <begin position="583"/>
        <end position="601"/>
    </location>
</feature>
<keyword evidence="1" id="KW-0812">Transmembrane</keyword>
<keyword evidence="1" id="KW-1133">Transmembrane helix</keyword>
<organism evidence="2">
    <name type="scientific">viral metagenome</name>
    <dbReference type="NCBI Taxonomy" id="1070528"/>
    <lineage>
        <taxon>unclassified sequences</taxon>
        <taxon>metagenomes</taxon>
        <taxon>organismal metagenomes</taxon>
    </lineage>
</organism>